<accession>A0A1L9VBA6</accession>
<evidence type="ECO:0000313" key="3">
    <source>
        <dbReference type="Proteomes" id="UP000184300"/>
    </source>
</evidence>
<name>A0A1L9VBA6_ASPGL</name>
<feature type="compositionally biased region" description="Polar residues" evidence="1">
    <location>
        <begin position="40"/>
        <end position="58"/>
    </location>
</feature>
<gene>
    <name evidence="2" type="ORF">ASPGLDRAFT_28454</name>
</gene>
<reference evidence="3" key="1">
    <citation type="journal article" date="2017" name="Genome Biol.">
        <title>Comparative genomics reveals high biological diversity and specific adaptations in the industrially and medically important fungal genus Aspergillus.</title>
        <authorList>
            <person name="de Vries R.P."/>
            <person name="Riley R."/>
            <person name="Wiebenga A."/>
            <person name="Aguilar-Osorio G."/>
            <person name="Amillis S."/>
            <person name="Uchima C.A."/>
            <person name="Anderluh G."/>
            <person name="Asadollahi M."/>
            <person name="Askin M."/>
            <person name="Barry K."/>
            <person name="Battaglia E."/>
            <person name="Bayram O."/>
            <person name="Benocci T."/>
            <person name="Braus-Stromeyer S.A."/>
            <person name="Caldana C."/>
            <person name="Canovas D."/>
            <person name="Cerqueira G.C."/>
            <person name="Chen F."/>
            <person name="Chen W."/>
            <person name="Choi C."/>
            <person name="Clum A."/>
            <person name="Dos Santos R.A."/>
            <person name="Damasio A.R."/>
            <person name="Diallinas G."/>
            <person name="Emri T."/>
            <person name="Fekete E."/>
            <person name="Flipphi M."/>
            <person name="Freyberg S."/>
            <person name="Gallo A."/>
            <person name="Gournas C."/>
            <person name="Habgood R."/>
            <person name="Hainaut M."/>
            <person name="Harispe M.L."/>
            <person name="Henrissat B."/>
            <person name="Hilden K.S."/>
            <person name="Hope R."/>
            <person name="Hossain A."/>
            <person name="Karabika E."/>
            <person name="Karaffa L."/>
            <person name="Karanyi Z."/>
            <person name="Krasevec N."/>
            <person name="Kuo A."/>
            <person name="Kusch H."/>
            <person name="LaButti K."/>
            <person name="Lagendijk E.L."/>
            <person name="Lapidus A."/>
            <person name="Levasseur A."/>
            <person name="Lindquist E."/>
            <person name="Lipzen A."/>
            <person name="Logrieco A.F."/>
            <person name="MacCabe A."/>
            <person name="Maekelae M.R."/>
            <person name="Malavazi I."/>
            <person name="Melin P."/>
            <person name="Meyer V."/>
            <person name="Mielnichuk N."/>
            <person name="Miskei M."/>
            <person name="Molnar A.P."/>
            <person name="Mule G."/>
            <person name="Ngan C.Y."/>
            <person name="Orejas M."/>
            <person name="Orosz E."/>
            <person name="Ouedraogo J.P."/>
            <person name="Overkamp K.M."/>
            <person name="Park H.-S."/>
            <person name="Perrone G."/>
            <person name="Piumi F."/>
            <person name="Punt P.J."/>
            <person name="Ram A.F."/>
            <person name="Ramon A."/>
            <person name="Rauscher S."/>
            <person name="Record E."/>
            <person name="Riano-Pachon D.M."/>
            <person name="Robert V."/>
            <person name="Roehrig J."/>
            <person name="Ruller R."/>
            <person name="Salamov A."/>
            <person name="Salih N.S."/>
            <person name="Samson R.A."/>
            <person name="Sandor E."/>
            <person name="Sanguinetti M."/>
            <person name="Schuetze T."/>
            <person name="Sepcic K."/>
            <person name="Shelest E."/>
            <person name="Sherlock G."/>
            <person name="Sophianopoulou V."/>
            <person name="Squina F.M."/>
            <person name="Sun H."/>
            <person name="Susca A."/>
            <person name="Todd R.B."/>
            <person name="Tsang A."/>
            <person name="Unkles S.E."/>
            <person name="van de Wiele N."/>
            <person name="van Rossen-Uffink D."/>
            <person name="Oliveira J.V."/>
            <person name="Vesth T.C."/>
            <person name="Visser J."/>
            <person name="Yu J.-H."/>
            <person name="Zhou M."/>
            <person name="Andersen M.R."/>
            <person name="Archer D.B."/>
            <person name="Baker S.E."/>
            <person name="Benoit I."/>
            <person name="Brakhage A.A."/>
            <person name="Braus G.H."/>
            <person name="Fischer R."/>
            <person name="Frisvad J.C."/>
            <person name="Goldman G.H."/>
            <person name="Houbraken J."/>
            <person name="Oakley B."/>
            <person name="Pocsi I."/>
            <person name="Scazzocchio C."/>
            <person name="Seiboth B."/>
            <person name="vanKuyk P.A."/>
            <person name="Wortman J."/>
            <person name="Dyer P.S."/>
            <person name="Grigoriev I.V."/>
        </authorList>
    </citation>
    <scope>NUCLEOTIDE SEQUENCE [LARGE SCALE GENOMIC DNA]</scope>
    <source>
        <strain evidence="3">CBS 516.65</strain>
    </source>
</reference>
<keyword evidence="3" id="KW-1185">Reference proteome</keyword>
<dbReference type="AlphaFoldDB" id="A0A1L9VBA6"/>
<protein>
    <submittedName>
        <fullName evidence="2">Uncharacterized protein</fullName>
    </submittedName>
</protein>
<dbReference type="VEuPathDB" id="FungiDB:ASPGLDRAFT_28454"/>
<dbReference type="RefSeq" id="XP_022397915.1">
    <property type="nucleotide sequence ID" value="XM_022543759.1"/>
</dbReference>
<evidence type="ECO:0000313" key="2">
    <source>
        <dbReference type="EMBL" id="OJJ81217.1"/>
    </source>
</evidence>
<proteinExistence type="predicted"/>
<sequence length="173" mass="19276">MQSFSVSFVTNTGYAFVESATPVHEGLQILMEEHALSSQSSTAIVSTQNPPDSNTIPSRTPRDPEFPATTHINCQLWSLSEEVQGKNHQLHIIVVICTTWMTRCVEGDVSTFHDIPKSPQDTLLYITQHMWAAFLMCKITVLVVGSELSGVDMMTKRCVRQRPIALAIWASEI</sequence>
<dbReference type="Proteomes" id="UP000184300">
    <property type="component" value="Unassembled WGS sequence"/>
</dbReference>
<feature type="region of interest" description="Disordered" evidence="1">
    <location>
        <begin position="40"/>
        <end position="64"/>
    </location>
</feature>
<dbReference type="GeneID" id="34460020"/>
<organism evidence="2 3">
    <name type="scientific">Aspergillus glaucus CBS 516.65</name>
    <dbReference type="NCBI Taxonomy" id="1160497"/>
    <lineage>
        <taxon>Eukaryota</taxon>
        <taxon>Fungi</taxon>
        <taxon>Dikarya</taxon>
        <taxon>Ascomycota</taxon>
        <taxon>Pezizomycotina</taxon>
        <taxon>Eurotiomycetes</taxon>
        <taxon>Eurotiomycetidae</taxon>
        <taxon>Eurotiales</taxon>
        <taxon>Aspergillaceae</taxon>
        <taxon>Aspergillus</taxon>
        <taxon>Aspergillus subgen. Aspergillus</taxon>
    </lineage>
</organism>
<evidence type="ECO:0000256" key="1">
    <source>
        <dbReference type="SAM" id="MobiDB-lite"/>
    </source>
</evidence>
<dbReference type="EMBL" id="KV878907">
    <property type="protein sequence ID" value="OJJ81217.1"/>
    <property type="molecule type" value="Genomic_DNA"/>
</dbReference>